<accession>A0A3R7MX38</accession>
<feature type="binding site" evidence="2">
    <location>
        <position position="472"/>
    </location>
    <ligand>
        <name>Zn(2+)</name>
        <dbReference type="ChEBI" id="CHEBI:29105"/>
    </ligand>
</feature>
<evidence type="ECO:0000313" key="6">
    <source>
        <dbReference type="EMBL" id="RLN45794.1"/>
    </source>
</evidence>
<gene>
    <name evidence="6" type="ORF">BBI17_008813</name>
</gene>
<proteinExistence type="inferred from homology"/>
<keyword evidence="2" id="KW-0862">Zinc</keyword>
<feature type="binding site" evidence="2">
    <location>
        <position position="438"/>
    </location>
    <ligand>
        <name>Zn(2+)</name>
        <dbReference type="ChEBI" id="CHEBI:29105"/>
    </ligand>
</feature>
<keyword evidence="3" id="KW-0746">Sphingolipid metabolism</keyword>
<feature type="chain" id="PRO_5018735965" description="Neutral ceramidase" evidence="4">
    <location>
        <begin position="25"/>
        <end position="537"/>
    </location>
</feature>
<dbReference type="GO" id="GO:0046512">
    <property type="term" value="P:sphingosine biosynthetic process"/>
    <property type="evidence" value="ECO:0007669"/>
    <property type="project" value="TreeGrafter"/>
</dbReference>
<reference evidence="6 7" key="1">
    <citation type="submission" date="2018-07" db="EMBL/GenBank/DDBJ databases">
        <title>Genome sequencing of oomycete isolates from Chile give support for New Zealand origin for Phytophthora kernoviae and make available the first Nothophytophthora sp. genome.</title>
        <authorList>
            <person name="Studholme D.J."/>
            <person name="Sanfuentes E."/>
            <person name="Panda P."/>
            <person name="Hill R."/>
            <person name="Sambles C."/>
            <person name="Grant M."/>
            <person name="Williams N.M."/>
            <person name="Mcdougal R.L."/>
        </authorList>
    </citation>
    <scope>NUCLEOTIDE SEQUENCE [LARGE SCALE GENOMIC DNA]</scope>
    <source>
        <strain evidence="6">Chile2</strain>
    </source>
</reference>
<comment type="catalytic activity">
    <reaction evidence="3">
        <text>an N-acylsphing-4-enine + H2O = sphing-4-enine + a fatty acid</text>
        <dbReference type="Rhea" id="RHEA:20856"/>
        <dbReference type="ChEBI" id="CHEBI:15377"/>
        <dbReference type="ChEBI" id="CHEBI:28868"/>
        <dbReference type="ChEBI" id="CHEBI:52639"/>
        <dbReference type="ChEBI" id="CHEBI:57756"/>
        <dbReference type="EC" id="3.5.1.23"/>
    </reaction>
</comment>
<dbReference type="GO" id="GO:0046872">
    <property type="term" value="F:metal ion binding"/>
    <property type="evidence" value="ECO:0007669"/>
    <property type="project" value="UniProtKB-KW"/>
</dbReference>
<evidence type="ECO:0000256" key="2">
    <source>
        <dbReference type="PIRSR" id="PIRSR606823-2"/>
    </source>
</evidence>
<feature type="binding site" evidence="2">
    <location>
        <position position="226"/>
    </location>
    <ligand>
        <name>Zn(2+)</name>
        <dbReference type="ChEBI" id="CHEBI:29105"/>
    </ligand>
</feature>
<comment type="cofactor">
    <cofactor evidence="2">
        <name>Zn(2+)</name>
        <dbReference type="ChEBI" id="CHEBI:29105"/>
    </cofactor>
    <text evidence="2">Binds 1 zinc ion per subunit.</text>
</comment>
<evidence type="ECO:0000256" key="3">
    <source>
        <dbReference type="RuleBase" id="RU366019"/>
    </source>
</evidence>
<dbReference type="EMBL" id="MAYM02000133">
    <property type="protein sequence ID" value="RLN45794.1"/>
    <property type="molecule type" value="Genomic_DNA"/>
</dbReference>
<dbReference type="EC" id="3.5.1.23" evidence="3"/>
<evidence type="ECO:0000259" key="5">
    <source>
        <dbReference type="Pfam" id="PF04734"/>
    </source>
</evidence>
<dbReference type="GO" id="GO:0016020">
    <property type="term" value="C:membrane"/>
    <property type="evidence" value="ECO:0007669"/>
    <property type="project" value="GOC"/>
</dbReference>
<evidence type="ECO:0000313" key="7">
    <source>
        <dbReference type="Proteomes" id="UP000285883"/>
    </source>
</evidence>
<keyword evidence="4" id="KW-0732">Signal</keyword>
<keyword evidence="2" id="KW-0479">Metal-binding</keyword>
<comment type="caution">
    <text evidence="6">The sequence shown here is derived from an EMBL/GenBank/DDBJ whole genome shotgun (WGS) entry which is preliminary data.</text>
</comment>
<comment type="similarity">
    <text evidence="3">Belongs to the neutral ceramidase family.</text>
</comment>
<dbReference type="Pfam" id="PF04734">
    <property type="entry name" value="Ceramidase_alk"/>
    <property type="match status" value="1"/>
</dbReference>
<evidence type="ECO:0000256" key="4">
    <source>
        <dbReference type="SAM" id="SignalP"/>
    </source>
</evidence>
<sequence length="537" mass="58026">MSRTSFLGVAFCLVALLVGQLCEAYNIGIGKSDITEPAAEVNMMGYADIQQGTAGILNRLYARAYMIENPATASRVLFVHCDLHSVMQLVHQEVIAQLAGKYDGVYTTQNVVLHATHTHSGPGGTAGYFLHDVSILDYIGENFDKIVAGILDAIDQAHTTAESGTIRWNKGEVEKGGKNRSPDAYLANPKEERKLYADNVDMTMRALHFINDAGKLRGVLAFYPVHPTSLTASNHLISGDNKGYAEFLVEDKLGDAVVAIGISNAADVSPNLIDNGDGTFSSEGKTDIESAEIMGQRQYDTLSSLIDGESELIEGSISGKLSYVDFSNVTLNGIEPIEADLYMHKTCPALIGQNMAAGTEDGRELSMFTEGNLGGNIFSEAIGAVIKKTPQWMQDCQHPNKAPLLAVGLIELVPWTPTILPVQVVKIGQFAIAVTTFETSTMAGRRMRDTVKKALNVIEVELASVSNAYAQYVTTKEEYLTQHYEGASTLFGPNQLAAVQQDLARVAASVADPAVPLDRRLPSRMTTCAHSQRMSTK</sequence>
<keyword evidence="3" id="KW-0378">Hydrolase</keyword>
<feature type="active site" description="Nucleophile" evidence="1">
    <location>
        <position position="269"/>
    </location>
</feature>
<dbReference type="InterPro" id="IPR031329">
    <property type="entry name" value="NEUT/ALK_ceramidase_N"/>
</dbReference>
<dbReference type="InterPro" id="IPR006823">
    <property type="entry name" value="Ceramidase_alk"/>
</dbReference>
<dbReference type="PANTHER" id="PTHR12670">
    <property type="entry name" value="CERAMIDASE"/>
    <property type="match status" value="1"/>
</dbReference>
<dbReference type="AlphaFoldDB" id="A0A3R7MX38"/>
<keyword evidence="3" id="KW-0443">Lipid metabolism</keyword>
<feature type="binding site" evidence="2">
    <location>
        <position position="117"/>
    </location>
    <ligand>
        <name>Zn(2+)</name>
        <dbReference type="ChEBI" id="CHEBI:29105"/>
    </ligand>
</feature>
<evidence type="ECO:0000256" key="1">
    <source>
        <dbReference type="PIRSR" id="PIRSR606823-1"/>
    </source>
</evidence>
<protein>
    <recommendedName>
        <fullName evidence="3">Neutral ceramidase</fullName>
        <ecNumber evidence="3">3.5.1.23</ecNumber>
    </recommendedName>
</protein>
<dbReference type="GO" id="GO:0042759">
    <property type="term" value="P:long-chain fatty acid biosynthetic process"/>
    <property type="evidence" value="ECO:0007669"/>
    <property type="project" value="TreeGrafter"/>
</dbReference>
<dbReference type="GO" id="GO:0017040">
    <property type="term" value="F:N-acylsphingosine amidohydrolase activity"/>
    <property type="evidence" value="ECO:0007669"/>
    <property type="project" value="UniProtKB-UniRule"/>
</dbReference>
<feature type="domain" description="Neutral/alkaline non-lysosomal ceramidase N-terminal" evidence="5">
    <location>
        <begin position="25"/>
        <end position="501"/>
    </location>
</feature>
<dbReference type="Proteomes" id="UP000285883">
    <property type="component" value="Unassembled WGS sequence"/>
</dbReference>
<name>A0A3R7MX38_9STRA</name>
<feature type="signal peptide" evidence="4">
    <location>
        <begin position="1"/>
        <end position="24"/>
    </location>
</feature>
<dbReference type="GO" id="GO:0046514">
    <property type="term" value="P:ceramide catabolic process"/>
    <property type="evidence" value="ECO:0007669"/>
    <property type="project" value="InterPro"/>
</dbReference>
<dbReference type="PANTHER" id="PTHR12670:SF1">
    <property type="entry name" value="NEUTRAL CERAMIDASE"/>
    <property type="match status" value="1"/>
</dbReference>
<dbReference type="GO" id="GO:0005576">
    <property type="term" value="C:extracellular region"/>
    <property type="evidence" value="ECO:0007669"/>
    <property type="project" value="TreeGrafter"/>
</dbReference>
<organism evidence="6 7">
    <name type="scientific">Phytophthora kernoviae</name>
    <dbReference type="NCBI Taxonomy" id="325452"/>
    <lineage>
        <taxon>Eukaryota</taxon>
        <taxon>Sar</taxon>
        <taxon>Stramenopiles</taxon>
        <taxon>Oomycota</taxon>
        <taxon>Peronosporomycetes</taxon>
        <taxon>Peronosporales</taxon>
        <taxon>Peronosporaceae</taxon>
        <taxon>Phytophthora</taxon>
    </lineage>
</organism>